<keyword evidence="2" id="KW-1185">Reference proteome</keyword>
<dbReference type="AlphaFoldDB" id="A0A256FSJ6"/>
<sequence>MPISHIHTYLVRPNKGVENVVATTGNSVPQEGQLFSLLNDIYNRADEECSIGIAFRRGNDGAQANECRSILINYLTNPDIESGRILADKLSGVTTKRSGLGLMFLLYGIEGAHHKVVISRFRANNGVLVDDAADALTVEFIDRVFMKNAHSYKAVRYQHESLAAGFWSGHAVDKQINSRDAETSNYWVRDFLESEFSTTPAMGTRRLALALKDAANRATDLQVKQQITAAATLAPGIEGHHMNANEFCDRFGFSAQTREQVLRAFPRADLAEDNFVFNAEEFFKQLPYKTVELDSGAVLTAQSSQFDEVFDREEINNDEFIFSTKGKIITEKLEKTK</sequence>
<reference evidence="1 2" key="1">
    <citation type="submission" date="2017-07" db="EMBL/GenBank/DDBJ databases">
        <title>Phylogenetic study on the rhizospheric bacterium Ochrobactrum sp. A44.</title>
        <authorList>
            <person name="Krzyzanowska D.M."/>
            <person name="Ossowicki A."/>
            <person name="Rajewska M."/>
            <person name="Maciag T."/>
            <person name="Kaczynski Z."/>
            <person name="Czerwicka M."/>
            <person name="Jafra S."/>
        </authorList>
    </citation>
    <scope>NUCLEOTIDE SEQUENCE [LARGE SCALE GENOMIC DNA]</scope>
    <source>
        <strain evidence="1 2">OgA9a</strain>
    </source>
</reference>
<dbReference type="Proteomes" id="UP000216478">
    <property type="component" value="Unassembled WGS sequence"/>
</dbReference>
<gene>
    <name evidence="1" type="ORF">CEV33_3868</name>
</gene>
<evidence type="ECO:0008006" key="3">
    <source>
        <dbReference type="Google" id="ProtNLM"/>
    </source>
</evidence>
<proteinExistence type="predicted"/>
<protein>
    <recommendedName>
        <fullName evidence="3">Nucleoid-associated protein</fullName>
    </recommendedName>
</protein>
<accession>A0A256FSJ6</accession>
<name>A0A256FSJ6_9HYPH</name>
<evidence type="ECO:0000313" key="2">
    <source>
        <dbReference type="Proteomes" id="UP000216478"/>
    </source>
</evidence>
<dbReference type="RefSeq" id="WP_094538914.1">
    <property type="nucleotide sequence ID" value="NZ_JBHEER010000012.1"/>
</dbReference>
<dbReference type="EMBL" id="NNRL01000147">
    <property type="protein sequence ID" value="OYR17411.1"/>
    <property type="molecule type" value="Genomic_DNA"/>
</dbReference>
<comment type="caution">
    <text evidence="1">The sequence shown here is derived from an EMBL/GenBank/DDBJ whole genome shotgun (WGS) entry which is preliminary data.</text>
</comment>
<organism evidence="1 2">
    <name type="scientific">Brucella grignonensis</name>
    <dbReference type="NCBI Taxonomy" id="94627"/>
    <lineage>
        <taxon>Bacteria</taxon>
        <taxon>Pseudomonadati</taxon>
        <taxon>Pseudomonadota</taxon>
        <taxon>Alphaproteobacteria</taxon>
        <taxon>Hyphomicrobiales</taxon>
        <taxon>Brucellaceae</taxon>
        <taxon>Brucella/Ochrobactrum group</taxon>
        <taxon>Brucella</taxon>
    </lineage>
</organism>
<dbReference type="OrthoDB" id="7594210at2"/>
<evidence type="ECO:0000313" key="1">
    <source>
        <dbReference type="EMBL" id="OYR17411.1"/>
    </source>
</evidence>